<dbReference type="Proteomes" id="UP001243330">
    <property type="component" value="Unassembled WGS sequence"/>
</dbReference>
<organism evidence="1 2">
    <name type="scientific">Colletotrichum chrysophilum</name>
    <dbReference type="NCBI Taxonomy" id="1836956"/>
    <lineage>
        <taxon>Eukaryota</taxon>
        <taxon>Fungi</taxon>
        <taxon>Dikarya</taxon>
        <taxon>Ascomycota</taxon>
        <taxon>Pezizomycotina</taxon>
        <taxon>Sordariomycetes</taxon>
        <taxon>Hypocreomycetidae</taxon>
        <taxon>Glomerellales</taxon>
        <taxon>Glomerellaceae</taxon>
        <taxon>Colletotrichum</taxon>
        <taxon>Colletotrichum gloeosporioides species complex</taxon>
    </lineage>
</organism>
<reference evidence="1" key="1">
    <citation type="submission" date="2023-01" db="EMBL/GenBank/DDBJ databases">
        <title>Colletotrichum chrysophilum M932 genome sequence.</title>
        <authorList>
            <person name="Baroncelli R."/>
        </authorList>
    </citation>
    <scope>NUCLEOTIDE SEQUENCE</scope>
    <source>
        <strain evidence="1">M932</strain>
    </source>
</reference>
<proteinExistence type="predicted"/>
<protein>
    <submittedName>
        <fullName evidence="1">Uncharacterized protein</fullName>
    </submittedName>
</protein>
<comment type="caution">
    <text evidence="1">The sequence shown here is derived from an EMBL/GenBank/DDBJ whole genome shotgun (WGS) entry which is preliminary data.</text>
</comment>
<dbReference type="AlphaFoldDB" id="A0AAD9E5Q5"/>
<name>A0AAD9E5Q5_9PEZI</name>
<evidence type="ECO:0000313" key="1">
    <source>
        <dbReference type="EMBL" id="KAK1838589.1"/>
    </source>
</evidence>
<accession>A0AAD9E5Q5</accession>
<evidence type="ECO:0000313" key="2">
    <source>
        <dbReference type="Proteomes" id="UP001243330"/>
    </source>
</evidence>
<sequence>MMMLMLSLHSCPSKDRRRRGVTCSRRRVRLGRWGRGIVGGVNSIGGLGLVSVIGNLGRCRADLTLWKVEVCCCSYVLVKKEWNLLIKTWTEIATKQKLHQYRSYLWTLSNSSRSMSTAWKMNRRESRVSTWYYSHSIRARSRPITADGPAWRPRSPKTLIQDSYPMRFVSAGWPLAKRPVRRPVSQPVCRVPS</sequence>
<gene>
    <name evidence="1" type="ORF">CCHR01_18784</name>
</gene>
<dbReference type="EMBL" id="JAQOWY010000801">
    <property type="protein sequence ID" value="KAK1838589.1"/>
    <property type="molecule type" value="Genomic_DNA"/>
</dbReference>
<keyword evidence="2" id="KW-1185">Reference proteome</keyword>